<gene>
    <name evidence="13" type="ORF">H7965_13970</name>
</gene>
<dbReference type="GO" id="GO:0005576">
    <property type="term" value="C:extracellular region"/>
    <property type="evidence" value="ECO:0007669"/>
    <property type="project" value="UniProtKB-SubCell"/>
</dbReference>
<dbReference type="InterPro" id="IPR025202">
    <property type="entry name" value="PLD-like_dom"/>
</dbReference>
<evidence type="ECO:0000256" key="11">
    <source>
        <dbReference type="SAM" id="Phobius"/>
    </source>
</evidence>
<keyword evidence="8 11" id="KW-1133">Transmembrane helix</keyword>
<dbReference type="PROSITE" id="PS50035">
    <property type="entry name" value="PLD"/>
    <property type="match status" value="2"/>
</dbReference>
<comment type="caution">
    <text evidence="13">The sequence shown here is derived from an EMBL/GenBank/DDBJ whole genome shotgun (WGS) entry which is preliminary data.</text>
</comment>
<feature type="transmembrane region" description="Helical" evidence="11">
    <location>
        <begin position="39"/>
        <end position="60"/>
    </location>
</feature>
<dbReference type="SUPFAM" id="SSF56024">
    <property type="entry name" value="Phospholipase D/nuclease"/>
    <property type="match status" value="2"/>
</dbReference>
<evidence type="ECO:0000256" key="10">
    <source>
        <dbReference type="ARBA" id="ARBA00029594"/>
    </source>
</evidence>
<evidence type="ECO:0000256" key="6">
    <source>
        <dbReference type="ARBA" id="ARBA00022525"/>
    </source>
</evidence>
<dbReference type="Gene3D" id="3.30.870.10">
    <property type="entry name" value="Endonuclease Chain A"/>
    <property type="match status" value="3"/>
</dbReference>
<evidence type="ECO:0000256" key="2">
    <source>
        <dbReference type="ARBA" id="ARBA00004613"/>
    </source>
</evidence>
<dbReference type="InterPro" id="IPR027379">
    <property type="entry name" value="CLS_N"/>
</dbReference>
<dbReference type="GO" id="GO:0030572">
    <property type="term" value="F:phosphatidyltransferase activity"/>
    <property type="evidence" value="ECO:0007669"/>
    <property type="project" value="UniProtKB-ARBA"/>
</dbReference>
<keyword evidence="6" id="KW-0964">Secreted</keyword>
<protein>
    <recommendedName>
        <fullName evidence="4">Phospholipase D</fullName>
    </recommendedName>
    <alternativeName>
        <fullName evidence="10">Choline phosphatase</fullName>
    </alternativeName>
</protein>
<evidence type="ECO:0000313" key="14">
    <source>
        <dbReference type="Proteomes" id="UP000600101"/>
    </source>
</evidence>
<proteinExistence type="predicted"/>
<dbReference type="PANTHER" id="PTHR21248">
    <property type="entry name" value="CARDIOLIPIN SYNTHASE"/>
    <property type="match status" value="1"/>
</dbReference>
<sequence>MSDDSTITSILGVAWGGCVLLCLWFAVEILRSRRQEQAVTAWLLLFILSPPVGVVAYLALGARKLRRRAARKAQPAERSAGAQADCVAVNGLDRLVQSHGLPAATAGNAVALRTTPATAYAAVLDLIDRAEETLWVTTYILGTDRVAQEILRRLAARAAAGVQVRLLIDDVGSKDLRDAALAPLVAAGGRVERFMPASLIPWPRHYANLRNHRKIIIADRRRAWSGGMNLAEEYLGTKPVANRFRDLSFVIEGPAAAVYAEVFAADWLDAAGEDLRAARPWEALPAREAGSGVVQVVPSGPEFDGDPLHDLLLDMAHRAQRRLWIVTPYFVPDAAMLKALTVAARHGVEVTVVTNRSSDAGFVDFASIPYLRAVVGAGGKVLRLRNGLMHAKAVIVDDALALAGTANLDQRSLFLNFEVMALFHGPAETRAVADWAEVLFADCDGELPPLTPVRHVAEGLVRLFAPVL</sequence>
<keyword evidence="14" id="KW-1185">Reference proteome</keyword>
<keyword evidence="5" id="KW-1003">Cell membrane</keyword>
<evidence type="ECO:0000313" key="13">
    <source>
        <dbReference type="EMBL" id="MBC4016428.1"/>
    </source>
</evidence>
<keyword evidence="7 11" id="KW-0812">Transmembrane</keyword>
<dbReference type="AlphaFoldDB" id="A0A9X0R0X8"/>
<evidence type="ECO:0000256" key="7">
    <source>
        <dbReference type="ARBA" id="ARBA00022692"/>
    </source>
</evidence>
<dbReference type="GO" id="GO:0032049">
    <property type="term" value="P:cardiolipin biosynthetic process"/>
    <property type="evidence" value="ECO:0007669"/>
    <property type="project" value="UniProtKB-ARBA"/>
</dbReference>
<feature type="domain" description="PLD phosphodiesterase" evidence="12">
    <location>
        <begin position="207"/>
        <end position="234"/>
    </location>
</feature>
<comment type="function">
    <text evidence="1">Could be a virulence factor.</text>
</comment>
<dbReference type="InterPro" id="IPR001736">
    <property type="entry name" value="PLipase_D/transphosphatidylase"/>
</dbReference>
<dbReference type="SMART" id="SM00155">
    <property type="entry name" value="PLDc"/>
    <property type="match status" value="2"/>
</dbReference>
<dbReference type="Pfam" id="PF13091">
    <property type="entry name" value="PLDc_2"/>
    <property type="match status" value="2"/>
</dbReference>
<dbReference type="Pfam" id="PF13396">
    <property type="entry name" value="PLDc_N"/>
    <property type="match status" value="1"/>
</dbReference>
<evidence type="ECO:0000256" key="1">
    <source>
        <dbReference type="ARBA" id="ARBA00003145"/>
    </source>
</evidence>
<evidence type="ECO:0000256" key="8">
    <source>
        <dbReference type="ARBA" id="ARBA00022989"/>
    </source>
</evidence>
<reference evidence="13" key="1">
    <citation type="submission" date="2020-08" db="EMBL/GenBank/DDBJ databases">
        <authorList>
            <person name="Hu Y."/>
            <person name="Nguyen S.V."/>
            <person name="Li F."/>
            <person name="Fanning S."/>
        </authorList>
    </citation>
    <scope>NUCLEOTIDE SEQUENCE</scope>
    <source>
        <strain evidence="13">SYSU D8009</strain>
    </source>
</reference>
<name>A0A9X0R0X8_9PROT</name>
<accession>A0A9X0R0X8</accession>
<evidence type="ECO:0000256" key="3">
    <source>
        <dbReference type="ARBA" id="ARBA00004651"/>
    </source>
</evidence>
<dbReference type="PANTHER" id="PTHR21248:SF22">
    <property type="entry name" value="PHOSPHOLIPASE D"/>
    <property type="match status" value="1"/>
</dbReference>
<comment type="subcellular location">
    <subcellularLocation>
        <location evidence="3">Cell membrane</location>
        <topology evidence="3">Multi-pass membrane protein</topology>
    </subcellularLocation>
    <subcellularLocation>
        <location evidence="2">Secreted</location>
    </subcellularLocation>
</comment>
<evidence type="ECO:0000256" key="4">
    <source>
        <dbReference type="ARBA" id="ARBA00018392"/>
    </source>
</evidence>
<dbReference type="GO" id="GO:0005886">
    <property type="term" value="C:plasma membrane"/>
    <property type="evidence" value="ECO:0007669"/>
    <property type="project" value="UniProtKB-SubCell"/>
</dbReference>
<evidence type="ECO:0000259" key="12">
    <source>
        <dbReference type="PROSITE" id="PS50035"/>
    </source>
</evidence>
<organism evidence="13 14">
    <name type="scientific">Siccirubricoccus deserti</name>
    <dbReference type="NCBI Taxonomy" id="2013562"/>
    <lineage>
        <taxon>Bacteria</taxon>
        <taxon>Pseudomonadati</taxon>
        <taxon>Pseudomonadota</taxon>
        <taxon>Alphaproteobacteria</taxon>
        <taxon>Acetobacterales</taxon>
        <taxon>Roseomonadaceae</taxon>
        <taxon>Siccirubricoccus</taxon>
    </lineage>
</organism>
<keyword evidence="9 11" id="KW-0472">Membrane</keyword>
<evidence type="ECO:0000256" key="9">
    <source>
        <dbReference type="ARBA" id="ARBA00023136"/>
    </source>
</evidence>
<evidence type="ECO:0000256" key="5">
    <source>
        <dbReference type="ARBA" id="ARBA00022475"/>
    </source>
</evidence>
<dbReference type="Proteomes" id="UP000600101">
    <property type="component" value="Unassembled WGS sequence"/>
</dbReference>
<feature type="transmembrane region" description="Helical" evidence="11">
    <location>
        <begin position="6"/>
        <end position="27"/>
    </location>
</feature>
<dbReference type="RefSeq" id="WP_186771200.1">
    <property type="nucleotide sequence ID" value="NZ_JACOMF010000015.1"/>
</dbReference>
<dbReference type="EMBL" id="JACOMF010000015">
    <property type="protein sequence ID" value="MBC4016428.1"/>
    <property type="molecule type" value="Genomic_DNA"/>
</dbReference>
<feature type="domain" description="PLD phosphodiesterase" evidence="12">
    <location>
        <begin position="385"/>
        <end position="412"/>
    </location>
</feature>